<feature type="signal peptide" evidence="1">
    <location>
        <begin position="1"/>
        <end position="29"/>
    </location>
</feature>
<dbReference type="Proteomes" id="UP001403385">
    <property type="component" value="Unassembled WGS sequence"/>
</dbReference>
<protein>
    <submittedName>
        <fullName evidence="3">DUF4876 domain-containing protein</fullName>
    </submittedName>
</protein>
<keyword evidence="1" id="KW-0732">Signal</keyword>
<dbReference type="AlphaFoldDB" id="A0AAW9SC97"/>
<dbReference type="Gene3D" id="2.60.40.10">
    <property type="entry name" value="Immunoglobulins"/>
    <property type="match status" value="1"/>
</dbReference>
<keyword evidence="4" id="KW-1185">Reference proteome</keyword>
<sequence>MKHLFVKAKLILKKTLGVMLLLSLITACKNDSEEDNFLGSMEIQLTLKEGLSNISLENVTVKIVNTIDNSEQSHSTDDLGKVMFLNIPAGTYTVTVSEAREEEGFTLSSAKSDVQVLSQERTQVALVVNAVMPSSGLLIKELYYGGANDGYVSLFKDQFIELFNNSSEVLYADGLYIANLYGETGASNHQYPLTNVMDIREYVYADFVDQVPGDGDDYPVLPGKSIVIALNAKNFKEGNPKAEFAVDNTDATLERYSVDWLESQGRTGNAFFDFDNPDVPNMQNIYISSSSSIYLFNSYGAGVVIFRKEKNFTENDIVTYIKDDGLNKEEPLLKIPVADVLDGVDFLENSQAAQYKRVPENIDTGFNFLKTDGGAFYSSISMRRKVDETASQRFGRVVLMDTNNSGEDFEAIGLPDKFGYNQLAY</sequence>
<dbReference type="Pfam" id="PF17802">
    <property type="entry name" value="SpaA"/>
    <property type="match status" value="1"/>
</dbReference>
<evidence type="ECO:0000259" key="2">
    <source>
        <dbReference type="Pfam" id="PF17802"/>
    </source>
</evidence>
<gene>
    <name evidence="3" type="ORF">AAG747_11385</name>
</gene>
<comment type="caution">
    <text evidence="3">The sequence shown here is derived from an EMBL/GenBank/DDBJ whole genome shotgun (WGS) entry which is preliminary data.</text>
</comment>
<evidence type="ECO:0000313" key="4">
    <source>
        <dbReference type="Proteomes" id="UP001403385"/>
    </source>
</evidence>
<name>A0AAW9SC97_9BACT</name>
<feature type="domain" description="SpaA-like prealbumin fold" evidence="2">
    <location>
        <begin position="53"/>
        <end position="124"/>
    </location>
</feature>
<proteinExistence type="predicted"/>
<dbReference type="RefSeq" id="WP_346821294.1">
    <property type="nucleotide sequence ID" value="NZ_JBDKWZ010000005.1"/>
</dbReference>
<dbReference type="InterPro" id="IPR041033">
    <property type="entry name" value="SpaA_PFL_dom_1"/>
</dbReference>
<reference evidence="3 4" key="1">
    <citation type="submission" date="2024-04" db="EMBL/GenBank/DDBJ databases">
        <title>Novel genus in family Flammeovirgaceae.</title>
        <authorList>
            <person name="Nguyen T.H."/>
            <person name="Vuong T.Q."/>
            <person name="Le H."/>
            <person name="Kim S.-G."/>
        </authorList>
    </citation>
    <scope>NUCLEOTIDE SEQUENCE [LARGE SCALE GENOMIC DNA]</scope>
    <source>
        <strain evidence="3 4">JCM 23209</strain>
    </source>
</reference>
<dbReference type="Pfam" id="PF16215">
    <property type="entry name" value="DUF4876"/>
    <property type="match status" value="1"/>
</dbReference>
<dbReference type="PROSITE" id="PS51257">
    <property type="entry name" value="PROKAR_LIPOPROTEIN"/>
    <property type="match status" value="1"/>
</dbReference>
<accession>A0AAW9SC97</accession>
<dbReference type="SUPFAM" id="SSF49478">
    <property type="entry name" value="Cna protein B-type domain"/>
    <property type="match status" value="1"/>
</dbReference>
<evidence type="ECO:0000313" key="3">
    <source>
        <dbReference type="EMBL" id="MEN7548516.1"/>
    </source>
</evidence>
<dbReference type="InterPro" id="IPR013783">
    <property type="entry name" value="Ig-like_fold"/>
</dbReference>
<dbReference type="InterPro" id="IPR032627">
    <property type="entry name" value="DUF4876"/>
</dbReference>
<dbReference type="EMBL" id="JBDKWZ010000005">
    <property type="protein sequence ID" value="MEN7548516.1"/>
    <property type="molecule type" value="Genomic_DNA"/>
</dbReference>
<organism evidence="3 4">
    <name type="scientific">Rapidithrix thailandica</name>
    <dbReference type="NCBI Taxonomy" id="413964"/>
    <lineage>
        <taxon>Bacteria</taxon>
        <taxon>Pseudomonadati</taxon>
        <taxon>Bacteroidota</taxon>
        <taxon>Cytophagia</taxon>
        <taxon>Cytophagales</taxon>
        <taxon>Flammeovirgaceae</taxon>
        <taxon>Rapidithrix</taxon>
    </lineage>
</organism>
<evidence type="ECO:0000256" key="1">
    <source>
        <dbReference type="SAM" id="SignalP"/>
    </source>
</evidence>
<feature type="chain" id="PRO_5043578259" evidence="1">
    <location>
        <begin position="30"/>
        <end position="425"/>
    </location>
</feature>